<keyword evidence="1" id="KW-0472">Membrane</keyword>
<keyword evidence="3" id="KW-1185">Reference proteome</keyword>
<keyword evidence="1" id="KW-1133">Transmembrane helix</keyword>
<dbReference type="EMBL" id="AP006619">
    <property type="protein sequence ID" value="BAD60587.1"/>
    <property type="molecule type" value="Genomic_DNA"/>
</dbReference>
<dbReference type="HOGENOM" id="CLU_659899_0_0_11"/>
<feature type="transmembrane region" description="Helical" evidence="1">
    <location>
        <begin position="142"/>
        <end position="168"/>
    </location>
</feature>
<feature type="transmembrane region" description="Helical" evidence="1">
    <location>
        <begin position="311"/>
        <end position="334"/>
    </location>
</feature>
<dbReference type="eggNOG" id="COG0428">
    <property type="taxonomic scope" value="Bacteria"/>
</dbReference>
<keyword evidence="1" id="KW-0812">Transmembrane</keyword>
<gene>
    <name evidence="2" type="ordered locus">PNF1_610</name>
</gene>
<dbReference type="RefSeq" id="WP_011212269.1">
    <property type="nucleotide sequence ID" value="NC_006362.1"/>
</dbReference>
<proteinExistence type="predicted"/>
<name>Q5YMK4_NOCFA</name>
<feature type="transmembrane region" description="Helical" evidence="1">
    <location>
        <begin position="12"/>
        <end position="35"/>
    </location>
</feature>
<evidence type="ECO:0000313" key="3">
    <source>
        <dbReference type="Proteomes" id="UP000006820"/>
    </source>
</evidence>
<protein>
    <submittedName>
        <fullName evidence="2">Putative metal cation transporter</fullName>
    </submittedName>
</protein>
<organism evidence="2 3">
    <name type="scientific">Nocardia farcinica (strain IFM 10152)</name>
    <dbReference type="NCBI Taxonomy" id="247156"/>
    <lineage>
        <taxon>Bacteria</taxon>
        <taxon>Bacillati</taxon>
        <taxon>Actinomycetota</taxon>
        <taxon>Actinomycetes</taxon>
        <taxon>Mycobacteriales</taxon>
        <taxon>Nocardiaceae</taxon>
        <taxon>Nocardia</taxon>
    </lineage>
</organism>
<geneLocation type="plasmid" evidence="2 3">
    <name>pNF1</name>
</geneLocation>
<dbReference type="OrthoDB" id="9787346at2"/>
<reference evidence="2 3" key="1">
    <citation type="journal article" date="2004" name="Proc. Natl. Acad. Sci. U.S.A.">
        <title>The complete genomic sequence of Nocardia farcinica IFM 10152.</title>
        <authorList>
            <person name="Ishikawa J."/>
            <person name="Yamashita A."/>
            <person name="Mikami Y."/>
            <person name="Hoshino Y."/>
            <person name="Kurita H."/>
            <person name="Hotta K."/>
            <person name="Shiba T."/>
            <person name="Hattori M."/>
        </authorList>
    </citation>
    <scope>NUCLEOTIDE SEQUENCE [LARGE SCALE GENOMIC DNA]</scope>
    <source>
        <strain evidence="2 3">IFM 10152</strain>
        <plasmid evidence="3">Plasmid pNF1</plasmid>
    </source>
</reference>
<keyword evidence="2" id="KW-0614">Plasmid</keyword>
<dbReference type="Proteomes" id="UP000006820">
    <property type="component" value="Plasmid pNF1"/>
</dbReference>
<feature type="transmembrane region" description="Helical" evidence="1">
    <location>
        <begin position="268"/>
        <end position="291"/>
    </location>
</feature>
<dbReference type="KEGG" id="nfa:PNF1_610"/>
<dbReference type="GeneID" id="61136293"/>
<dbReference type="AlphaFoldDB" id="Q5YMK4"/>
<feature type="transmembrane region" description="Helical" evidence="1">
    <location>
        <begin position="175"/>
        <end position="192"/>
    </location>
</feature>
<feature type="transmembrane region" description="Helical" evidence="1">
    <location>
        <begin position="371"/>
        <end position="394"/>
    </location>
</feature>
<sequence>MSTTTPATRRPWLLGVAALILLVLALIGLALLGGASLPDRAGPPVEEIGVEQVVLEPGTIELNLRNTGPDPVAIAQIFVNDTYVDFTGPAEPIGRLSSAHLVLDYPWQNGQPYKVSMLTSTGLVIEHDIAAAVETPRAGASFFGLMALLGTYVGIIPVVLGMLFLPFLRSVGTTTVRVLLGFTIGLLVFLAWEGTREGFEIADTSGGPFGGASLVVLGAILAFLTLTAVDQWLRSHRTAAAEQGAASGTRLALMIAIGIGLHNLGEGLAIGSAYAIGELALGTFLVIGFTIQNTTEGLAVVSPLTERRPSLAALAGLGLIAGAPAILGAVIGAGANNPEVSALLLGIGVGAIIQVIVQITPSVREPGTTTIGIRTLAGIAAGLVTMWATGLLVAA</sequence>
<evidence type="ECO:0000313" key="2">
    <source>
        <dbReference type="EMBL" id="BAD60587.1"/>
    </source>
</evidence>
<accession>Q5YMK4</accession>
<feature type="transmembrane region" description="Helical" evidence="1">
    <location>
        <begin position="340"/>
        <end position="359"/>
    </location>
</feature>
<evidence type="ECO:0000256" key="1">
    <source>
        <dbReference type="SAM" id="Phobius"/>
    </source>
</evidence>
<feature type="transmembrane region" description="Helical" evidence="1">
    <location>
        <begin position="212"/>
        <end position="233"/>
    </location>
</feature>